<keyword evidence="2" id="KW-1185">Reference proteome</keyword>
<evidence type="ECO:0000313" key="2">
    <source>
        <dbReference type="Proteomes" id="UP000269352"/>
    </source>
</evidence>
<protein>
    <submittedName>
        <fullName evidence="1">Uncharacterized protein</fullName>
    </submittedName>
</protein>
<name>A0A388TDJ8_TERA1</name>
<dbReference type="EMBL" id="BGZN01000132">
    <property type="protein sequence ID" value="GBR75020.1"/>
    <property type="molecule type" value="Genomic_DNA"/>
</dbReference>
<dbReference type="Proteomes" id="UP000269352">
    <property type="component" value="Unassembled WGS sequence"/>
</dbReference>
<gene>
    <name evidence="1" type="ORF">NO1_2088</name>
</gene>
<accession>A0A388TDJ8</accession>
<proteinExistence type="predicted"/>
<evidence type="ECO:0000313" key="1">
    <source>
        <dbReference type="EMBL" id="GBR75020.1"/>
    </source>
</evidence>
<sequence>MFDNSPQNFLRIKYNLLRSHPPTITSTPNIVAQARPLPGLNQQAAPFSNEAAREYYASAYDAVIDKFFLEALLADQEIWAGADNLNSVAESWVKSFQYDALQEAFPPQLKDLYNAPEYTALRKEKGEVYALTKLIYEQYFKGKDYKTAYLIQAGDPRPVIMFKAYFGEFLAKKLKSKYGKMTEAEKIDIFSVYTDYTSGTASLSADIWQAEAMTAEQKAVFGSVELSNQIVGVKEGILLLDFPEEKQSRLISWNELEPERLAQSMREKGLADFDNEFYQEFYAGWQAWRNAPRYDVPTPEYIFNDDNSINRPVYSGMDTDEIRYQTNGILFLPEEKPEHWWQRLLQLLRELPPLPLLISKPAYVGIN</sequence>
<organism evidence="1 2">
    <name type="scientific">Termititenax aidoneus</name>
    <dbReference type="NCBI Taxonomy" id="2218524"/>
    <lineage>
        <taxon>Bacteria</taxon>
        <taxon>Bacillati</taxon>
        <taxon>Candidatus Margulisiibacteriota</taxon>
        <taxon>Candidatus Termititenacia</taxon>
        <taxon>Candidatus Termititenacales</taxon>
        <taxon>Candidatus Termititenacaceae</taxon>
        <taxon>Candidatus Termititenax</taxon>
    </lineage>
</organism>
<dbReference type="AlphaFoldDB" id="A0A388TDJ8"/>
<reference evidence="1 2" key="1">
    <citation type="journal article" date="2019" name="ISME J.">
        <title>Genome analyses of uncultured TG2/ZB3 bacteria in 'Margulisbacteria' specifically attached to ectosymbiotic spirochetes of protists in the termite gut.</title>
        <authorList>
            <person name="Utami Y.D."/>
            <person name="Kuwahara H."/>
            <person name="Igai K."/>
            <person name="Murakami T."/>
            <person name="Sugaya K."/>
            <person name="Morikawa T."/>
            <person name="Nagura Y."/>
            <person name="Yuki M."/>
            <person name="Deevong P."/>
            <person name="Inoue T."/>
            <person name="Kihara K."/>
            <person name="Lo N."/>
            <person name="Yamada A."/>
            <person name="Ohkuma M."/>
            <person name="Hongoh Y."/>
        </authorList>
    </citation>
    <scope>NUCLEOTIDE SEQUENCE [LARGE SCALE GENOMIC DNA]</scope>
    <source>
        <strain evidence="1">NkOx7-01</strain>
    </source>
</reference>
<comment type="caution">
    <text evidence="1">The sequence shown here is derived from an EMBL/GenBank/DDBJ whole genome shotgun (WGS) entry which is preliminary data.</text>
</comment>